<proteinExistence type="predicted"/>
<reference evidence="3" key="1">
    <citation type="submission" date="2021-12" db="EMBL/GenBank/DDBJ databases">
        <title>Prjna785345.</title>
        <authorList>
            <person name="Rujirawat T."/>
            <person name="Krajaejun T."/>
        </authorList>
    </citation>
    <scope>NUCLEOTIDE SEQUENCE</scope>
    <source>
        <strain evidence="3">Pi057C3</strain>
    </source>
</reference>
<evidence type="ECO:0000256" key="2">
    <source>
        <dbReference type="SAM" id="MobiDB-lite"/>
    </source>
</evidence>
<feature type="coiled-coil region" evidence="1">
    <location>
        <begin position="179"/>
        <end position="365"/>
    </location>
</feature>
<feature type="region of interest" description="Disordered" evidence="2">
    <location>
        <begin position="374"/>
        <end position="394"/>
    </location>
</feature>
<evidence type="ECO:0000256" key="1">
    <source>
        <dbReference type="SAM" id="Coils"/>
    </source>
</evidence>
<gene>
    <name evidence="3" type="ORF">P43SY_006244</name>
</gene>
<comment type="caution">
    <text evidence="3">The sequence shown here is derived from an EMBL/GenBank/DDBJ whole genome shotgun (WGS) entry which is preliminary data.</text>
</comment>
<feature type="coiled-coil region" evidence="1">
    <location>
        <begin position="117"/>
        <end position="151"/>
    </location>
</feature>
<accession>A0AAD5Q607</accession>
<keyword evidence="1" id="KW-0175">Coiled coil</keyword>
<evidence type="ECO:0000313" key="3">
    <source>
        <dbReference type="EMBL" id="KAJ0399991.1"/>
    </source>
</evidence>
<sequence>MDTEGAASPRDFKPTQPADDGDGRPPDSAVDPQADAPSRDVQNAVEATESADNHVGTASSPSSRKRPREDSDEELSGVENEHEARFSAAQVRAKVKRARLEASIALKEEHAALRFSMLELEQRAQDAEAARARVEQQLAALQQSMEAIVAQHRRTLNGMRDNLKLETLVASLETETAAKQAIQRAFQEQNAQLLQAQRRIQELEGRVTQYQKTETVLAQTVSHFQHQATTHEHQRAAQLERIREEVERQHEQATAALRDEMLALRKENEGMHRQLKELQAEHVALQASATAVLELQEASQQKEAALQERVASLETEKAVLHSKTEQVQKADAQLRSQLHARDERIQELTRQNDQLVRENKELTSIASDLMDMAEKQQAERQRLLPAPDDDGAAALERTRTRLRQSLG</sequence>
<dbReference type="EMBL" id="JAKCXM010000166">
    <property type="protein sequence ID" value="KAJ0399991.1"/>
    <property type="molecule type" value="Genomic_DNA"/>
</dbReference>
<protein>
    <submittedName>
        <fullName evidence="3">Uncharacterized protein</fullName>
    </submittedName>
</protein>
<feature type="region of interest" description="Disordered" evidence="2">
    <location>
        <begin position="1"/>
        <end position="85"/>
    </location>
</feature>
<dbReference type="AlphaFoldDB" id="A0AAD5Q607"/>
<dbReference type="Proteomes" id="UP001209570">
    <property type="component" value="Unassembled WGS sequence"/>
</dbReference>
<keyword evidence="4" id="KW-1185">Reference proteome</keyword>
<name>A0AAD5Q607_PYTIN</name>
<evidence type="ECO:0000313" key="4">
    <source>
        <dbReference type="Proteomes" id="UP001209570"/>
    </source>
</evidence>
<organism evidence="3 4">
    <name type="scientific">Pythium insidiosum</name>
    <name type="common">Pythiosis disease agent</name>
    <dbReference type="NCBI Taxonomy" id="114742"/>
    <lineage>
        <taxon>Eukaryota</taxon>
        <taxon>Sar</taxon>
        <taxon>Stramenopiles</taxon>
        <taxon>Oomycota</taxon>
        <taxon>Peronosporomycetes</taxon>
        <taxon>Pythiales</taxon>
        <taxon>Pythiaceae</taxon>
        <taxon>Pythium</taxon>
    </lineage>
</organism>